<gene>
    <name evidence="4" type="ORF">NDO55_03720</name>
</gene>
<name>A0A9X2EJV1_9SPHN</name>
<reference evidence="4" key="1">
    <citation type="submission" date="2022-06" db="EMBL/GenBank/DDBJ databases">
        <title>Sphingomicrobium sedimins sp. nov., a marine bacterium isolated from tidal flat.</title>
        <authorList>
            <person name="Kim C.-H."/>
            <person name="Yoo Y."/>
            <person name="Kim J.-J."/>
        </authorList>
    </citation>
    <scope>NUCLEOTIDE SEQUENCE</scope>
    <source>
        <strain evidence="4">GRR-S6-50</strain>
    </source>
</reference>
<dbReference type="Gene3D" id="3.90.1340.10">
    <property type="entry name" value="Phage tail collar domain"/>
    <property type="match status" value="1"/>
</dbReference>
<comment type="caution">
    <text evidence="4">The sequence shown here is derived from an EMBL/GenBank/DDBJ whole genome shotgun (WGS) entry which is preliminary data.</text>
</comment>
<feature type="region of interest" description="Disordered" evidence="1">
    <location>
        <begin position="82"/>
        <end position="115"/>
    </location>
</feature>
<dbReference type="AlphaFoldDB" id="A0A9X2EJV1"/>
<evidence type="ECO:0000256" key="1">
    <source>
        <dbReference type="SAM" id="MobiDB-lite"/>
    </source>
</evidence>
<feature type="signal peptide" evidence="2">
    <location>
        <begin position="1"/>
        <end position="25"/>
    </location>
</feature>
<accession>A0A9X2EJV1</accession>
<dbReference type="SUPFAM" id="SSF88874">
    <property type="entry name" value="Receptor-binding domain of short tail fibre protein gp12"/>
    <property type="match status" value="1"/>
</dbReference>
<dbReference type="InterPro" id="IPR037053">
    <property type="entry name" value="Phage_tail_collar_dom_sf"/>
</dbReference>
<feature type="compositionally biased region" description="Basic and acidic residues" evidence="1">
    <location>
        <begin position="82"/>
        <end position="95"/>
    </location>
</feature>
<dbReference type="EMBL" id="JAMSHT010000001">
    <property type="protein sequence ID" value="MCM8556924.1"/>
    <property type="molecule type" value="Genomic_DNA"/>
</dbReference>
<organism evidence="4 5">
    <name type="scientific">Sphingomicrobium sediminis</name>
    <dbReference type="NCBI Taxonomy" id="2950949"/>
    <lineage>
        <taxon>Bacteria</taxon>
        <taxon>Pseudomonadati</taxon>
        <taxon>Pseudomonadota</taxon>
        <taxon>Alphaproteobacteria</taxon>
        <taxon>Sphingomonadales</taxon>
        <taxon>Sphingomonadaceae</taxon>
        <taxon>Sphingomicrobium</taxon>
    </lineage>
</organism>
<keyword evidence="5" id="KW-1185">Reference proteome</keyword>
<sequence>MIKLTAISAAVAVAFTLATPQQAHAGPDPFLGEIMEFGGNFCPRGWTVADGKLLAIAQNQALFSLLGTMYGGDGRTTFAVPDLDRQTRRGDDDRPRRRAQPITCIATQGIFPSRS</sequence>
<proteinExistence type="predicted"/>
<protein>
    <submittedName>
        <fullName evidence="4">Phage tail protein</fullName>
    </submittedName>
</protein>
<feature type="chain" id="PRO_5040746667" evidence="2">
    <location>
        <begin position="26"/>
        <end position="115"/>
    </location>
</feature>
<evidence type="ECO:0000259" key="3">
    <source>
        <dbReference type="Pfam" id="PF07484"/>
    </source>
</evidence>
<dbReference type="InterPro" id="IPR011083">
    <property type="entry name" value="Phage_tail_collar_dom"/>
</dbReference>
<feature type="domain" description="Phage tail collar" evidence="3">
    <location>
        <begin position="32"/>
        <end position="85"/>
    </location>
</feature>
<evidence type="ECO:0000313" key="4">
    <source>
        <dbReference type="EMBL" id="MCM8556924.1"/>
    </source>
</evidence>
<dbReference type="Pfam" id="PF07484">
    <property type="entry name" value="Collar"/>
    <property type="match status" value="1"/>
</dbReference>
<evidence type="ECO:0000313" key="5">
    <source>
        <dbReference type="Proteomes" id="UP001155128"/>
    </source>
</evidence>
<dbReference type="RefSeq" id="WP_252112542.1">
    <property type="nucleotide sequence ID" value="NZ_JAMSHT010000001.1"/>
</dbReference>
<keyword evidence="2" id="KW-0732">Signal</keyword>
<evidence type="ECO:0000256" key="2">
    <source>
        <dbReference type="SAM" id="SignalP"/>
    </source>
</evidence>
<dbReference type="Proteomes" id="UP001155128">
    <property type="component" value="Unassembled WGS sequence"/>
</dbReference>